<comment type="caution">
    <text evidence="2">The sequence shown here is derived from an EMBL/GenBank/DDBJ whole genome shotgun (WGS) entry which is preliminary data.</text>
</comment>
<feature type="region of interest" description="Disordered" evidence="1">
    <location>
        <begin position="1"/>
        <end position="27"/>
    </location>
</feature>
<reference evidence="2 3" key="1">
    <citation type="submission" date="2016-09" db="EMBL/GenBank/DDBJ databases">
        <title>The draft genome of Dichanthelium oligosanthes: A C3 panicoid grass species.</title>
        <authorList>
            <person name="Studer A.J."/>
            <person name="Schnable J.C."/>
            <person name="Brutnell T.P."/>
        </authorList>
    </citation>
    <scope>NUCLEOTIDE SEQUENCE [LARGE SCALE GENOMIC DNA]</scope>
    <source>
        <strain evidence="3">cv. Kellogg 1175</strain>
        <tissue evidence="2">Leaf</tissue>
    </source>
</reference>
<dbReference type="OrthoDB" id="1429111at2759"/>
<accession>A0A1E5UQH8</accession>
<evidence type="ECO:0000313" key="3">
    <source>
        <dbReference type="Proteomes" id="UP000095767"/>
    </source>
</evidence>
<sequence>MGFTLESPESTQFQSSAPVATPMTPATASNDHAALQCPAPLVSPALAVNPSRLAMVTPLQSVSPATMAMPDPDKTYTHVSIQTCSLFLDPSLPDTIVPNEELRFESSNEAEEFYKSYAGNAGFSVRKTKTRQTVLKMSCNKQGHWKFYKPDEARITNILSDYIIKRYTRGARTTVPWDRHDIVPMGLGCESDQYKTKKLVEVAMAAVRACRKTRLGFDQGYEWLTALVEWGESVARDIEPAHMGDCINEENMTKETGEDGHANWVEQGMANEPGDELVVHLFQMEYKF</sequence>
<dbReference type="STRING" id="888268.A0A1E5UQH8"/>
<keyword evidence="3" id="KW-1185">Reference proteome</keyword>
<name>A0A1E5UQH8_9POAL</name>
<evidence type="ECO:0000256" key="1">
    <source>
        <dbReference type="SAM" id="MobiDB-lite"/>
    </source>
</evidence>
<evidence type="ECO:0000313" key="2">
    <source>
        <dbReference type="EMBL" id="OEL15068.1"/>
    </source>
</evidence>
<feature type="compositionally biased region" description="Low complexity" evidence="1">
    <location>
        <begin position="15"/>
        <end position="27"/>
    </location>
</feature>
<dbReference type="Proteomes" id="UP000095767">
    <property type="component" value="Unassembled WGS sequence"/>
</dbReference>
<protein>
    <submittedName>
        <fullName evidence="2">Uncharacterized protein</fullName>
    </submittedName>
</protein>
<gene>
    <name evidence="2" type="ORF">BAE44_0023915</name>
</gene>
<dbReference type="EMBL" id="LWDX02068135">
    <property type="protein sequence ID" value="OEL15068.1"/>
    <property type="molecule type" value="Genomic_DNA"/>
</dbReference>
<dbReference type="AlphaFoldDB" id="A0A1E5UQH8"/>
<proteinExistence type="predicted"/>
<organism evidence="2 3">
    <name type="scientific">Dichanthelium oligosanthes</name>
    <dbReference type="NCBI Taxonomy" id="888268"/>
    <lineage>
        <taxon>Eukaryota</taxon>
        <taxon>Viridiplantae</taxon>
        <taxon>Streptophyta</taxon>
        <taxon>Embryophyta</taxon>
        <taxon>Tracheophyta</taxon>
        <taxon>Spermatophyta</taxon>
        <taxon>Magnoliopsida</taxon>
        <taxon>Liliopsida</taxon>
        <taxon>Poales</taxon>
        <taxon>Poaceae</taxon>
        <taxon>PACMAD clade</taxon>
        <taxon>Panicoideae</taxon>
        <taxon>Panicodae</taxon>
        <taxon>Paniceae</taxon>
        <taxon>Dichantheliinae</taxon>
        <taxon>Dichanthelium</taxon>
    </lineage>
</organism>